<evidence type="ECO:0000313" key="4">
    <source>
        <dbReference type="Proteomes" id="UP001056201"/>
    </source>
</evidence>
<gene>
    <name evidence="3" type="ORF">MW290_28145</name>
</gene>
<dbReference type="Gene3D" id="3.40.50.300">
    <property type="entry name" value="P-loop containing nucleotide triphosphate hydrolases"/>
    <property type="match status" value="2"/>
</dbReference>
<dbReference type="EMBL" id="CP097636">
    <property type="protein sequence ID" value="URI09438.1"/>
    <property type="molecule type" value="Genomic_DNA"/>
</dbReference>
<dbReference type="InterPro" id="IPR014862">
    <property type="entry name" value="TrwC"/>
</dbReference>
<evidence type="ECO:0000256" key="1">
    <source>
        <dbReference type="SAM" id="MobiDB-lite"/>
    </source>
</evidence>
<dbReference type="RefSeq" id="WP_250197666.1">
    <property type="nucleotide sequence ID" value="NZ_CP097636.1"/>
</dbReference>
<dbReference type="SMART" id="SM00382">
    <property type="entry name" value="AAA"/>
    <property type="match status" value="1"/>
</dbReference>
<dbReference type="CDD" id="cd17933">
    <property type="entry name" value="DEXSc_RecD-like"/>
    <property type="match status" value="1"/>
</dbReference>
<dbReference type="SUPFAM" id="SSF55464">
    <property type="entry name" value="Origin of replication-binding domain, RBD-like"/>
    <property type="match status" value="1"/>
</dbReference>
<dbReference type="InterPro" id="IPR003593">
    <property type="entry name" value="AAA+_ATPase"/>
</dbReference>
<dbReference type="Proteomes" id="UP001056201">
    <property type="component" value="Chromosome 2"/>
</dbReference>
<proteinExistence type="predicted"/>
<evidence type="ECO:0000259" key="2">
    <source>
        <dbReference type="SMART" id="SM00382"/>
    </source>
</evidence>
<evidence type="ECO:0000313" key="3">
    <source>
        <dbReference type="EMBL" id="URI09438.1"/>
    </source>
</evidence>
<dbReference type="Pfam" id="PF08751">
    <property type="entry name" value="TrwC"/>
    <property type="match status" value="1"/>
</dbReference>
<keyword evidence="4" id="KW-1185">Reference proteome</keyword>
<feature type="domain" description="AAA+ ATPase" evidence="2">
    <location>
        <begin position="452"/>
        <end position="744"/>
    </location>
</feature>
<dbReference type="Pfam" id="PF13604">
    <property type="entry name" value="AAA_30"/>
    <property type="match status" value="1"/>
</dbReference>
<dbReference type="SUPFAM" id="SSF52540">
    <property type="entry name" value="P-loop containing nucleoside triphosphate hydrolases"/>
    <property type="match status" value="2"/>
</dbReference>
<organism evidence="3 4">
    <name type="scientific">Aquincola tertiaricarbonis</name>
    <dbReference type="NCBI Taxonomy" id="391953"/>
    <lineage>
        <taxon>Bacteria</taxon>
        <taxon>Pseudomonadati</taxon>
        <taxon>Pseudomonadota</taxon>
        <taxon>Betaproteobacteria</taxon>
        <taxon>Burkholderiales</taxon>
        <taxon>Sphaerotilaceae</taxon>
        <taxon>Aquincola</taxon>
    </lineage>
</organism>
<reference evidence="3" key="1">
    <citation type="submission" date="2022-05" db="EMBL/GenBank/DDBJ databases">
        <title>An RpoN-dependent PEP-CTERM gene is involved in floc formation of an Aquincola tertiaricarbonis strain.</title>
        <authorList>
            <person name="Qiu D."/>
            <person name="Xia M."/>
        </authorList>
    </citation>
    <scope>NUCLEOTIDE SEQUENCE</scope>
    <source>
        <strain evidence="3">RN12</strain>
    </source>
</reference>
<dbReference type="InterPro" id="IPR027417">
    <property type="entry name" value="P-loop_NTPase"/>
</dbReference>
<name>A0ABY4SCJ6_AQUTE</name>
<dbReference type="CDD" id="cd18809">
    <property type="entry name" value="SF1_C_RecD"/>
    <property type="match status" value="1"/>
</dbReference>
<dbReference type="NCBIfam" id="NF041492">
    <property type="entry name" value="MobF"/>
    <property type="match status" value="1"/>
</dbReference>
<sequence>MLSITKIGSAGRVQRGYLAYLAPQRIGAHGDFDEYARGGSVEGPAPFWAGRGVASLQLHSFPTREAVERLAAGVDPRSGAAMVHGAGADHVMGLDLTFSAPKDVSALFAAADEGTQAAIVQALQASVRVALSHSESLAVARRGHAGRIKEAVKAVVAAVYTHFASRALDPQLHAHAFVFNLGLRADGAWAALDGKPHFEAKLATGALFRVELASRMKALGFGIEPDGPYFKIAGVEDQQRRALSTRSREIQGHLAHGESGSASQAERDAAALATRSAKAEPPLPQLLELFKQKAADLGLTPALVASWRGGAKPDPLDELVIDHADLLAELTQSSSVATPHEALALICEKAMGRWSAAQCLRELDLFLESPLVARLGHTEHLTPVFTSRAMLGLEADIDRAVANGRGSTAHALPKDLVEEALATLEAELTSSVGAAVRLDEQRAAALAVCCQPGNHAFIEGWAGAGKTTTLRAVAAAHKSGGMRVIGCCLSAAAAQNLSREAGIRSRTLASLLLALKDGRLALDARCALVLDEAGMVGSREFALLQQEVVKAGAKLICVGDPKQLQPIGAGGIFKSLMERHGRAEIATIQRQRTDHAPLFEWISSGKAAKVLGIDPRQLSAINRLPEDARLRALRDLGAGNSRLAKALDRWSARFDHAWMRQAVADIATGDTERALRAMDARGRLRLVASQGVAIQDLIADWSADKAPIQEKAIIAATRAEARSLNDVARDALIARGVVQDERGTLCAILRDGEEPLLRRFAPGDRIAFTQNDPGLGVVNGALGSITALEVDRQGAPVLRVELDEVNARGERLARIPCAFGRFDHAYCLTNHKSQGRTFSSAFALLNPVMIDREWAYVALSRSRFGTTLYAPAGAMTRTDEDSHQAPVPKREREELVRALAVRMNKSRAKGTTLDWSAAGAAPASAAESRVDLVPEKLKARLSLLAQWAKQRAAELAPTRGGRG</sequence>
<feature type="region of interest" description="Disordered" evidence="1">
    <location>
        <begin position="253"/>
        <end position="276"/>
    </location>
</feature>
<protein>
    <submittedName>
        <fullName evidence="3">Relaxase domain-containing protein</fullName>
    </submittedName>
</protein>
<accession>A0ABY4SCJ6</accession>